<comment type="catalytic activity">
    <reaction evidence="5">
        <text>(6S)-5-formyl-5,6,7,8-tetrahydrofolate + ATP = (6R)-5,10-methenyltetrahydrofolate + ADP + phosphate</text>
        <dbReference type="Rhea" id="RHEA:10488"/>
        <dbReference type="ChEBI" id="CHEBI:30616"/>
        <dbReference type="ChEBI" id="CHEBI:43474"/>
        <dbReference type="ChEBI" id="CHEBI:57455"/>
        <dbReference type="ChEBI" id="CHEBI:57457"/>
        <dbReference type="ChEBI" id="CHEBI:456216"/>
        <dbReference type="EC" id="6.3.3.2"/>
    </reaction>
</comment>
<dbReference type="EC" id="6.3.3.2" evidence="5"/>
<dbReference type="InterPro" id="IPR024185">
    <property type="entry name" value="FTHF_cligase-like_sf"/>
</dbReference>
<evidence type="ECO:0000256" key="2">
    <source>
        <dbReference type="ARBA" id="ARBA00022741"/>
    </source>
</evidence>
<keyword evidence="3 4" id="KW-0067">ATP-binding</keyword>
<keyword evidence="2 4" id="KW-0547">Nucleotide-binding</keyword>
<keyword evidence="5" id="KW-0460">Magnesium</keyword>
<name>A0A845LC80_HELGE</name>
<dbReference type="OrthoDB" id="9801938at2"/>
<dbReference type="InterPro" id="IPR002698">
    <property type="entry name" value="FTHF_cligase"/>
</dbReference>
<dbReference type="GO" id="GO:0030272">
    <property type="term" value="F:5-formyltetrahydrofolate cyclo-ligase activity"/>
    <property type="evidence" value="ECO:0007669"/>
    <property type="project" value="UniProtKB-EC"/>
</dbReference>
<dbReference type="Proteomes" id="UP000471031">
    <property type="component" value="Unassembled WGS sequence"/>
</dbReference>
<sequence length="193" mass="21471">MKQSLRQSALQGRSALTSEEIEGKSRFIVDRLLAMPAYAAASTVMIYVDFRQEVLTGEILSQSLRLGKTVAVPICQPATRHLIAGRIDRYPDDLRRGTWGIMEPVSMKPVPPAAIDLVVIPGVAFDRLGNRLGYGAGYYDRFLPSLRADAQKIALAFDLQIVKEIHPDDHDIPMDQIITESQVIDCREERAHG</sequence>
<evidence type="ECO:0000256" key="4">
    <source>
        <dbReference type="PIRSR" id="PIRSR006806-1"/>
    </source>
</evidence>
<accession>A0A845LC80</accession>
<gene>
    <name evidence="6" type="ORF">GTO89_05705</name>
</gene>
<keyword evidence="6" id="KW-0436">Ligase</keyword>
<feature type="binding site" evidence="4">
    <location>
        <begin position="2"/>
        <end position="6"/>
    </location>
    <ligand>
        <name>ATP</name>
        <dbReference type="ChEBI" id="CHEBI:30616"/>
    </ligand>
</feature>
<keyword evidence="5" id="KW-0479">Metal-binding</keyword>
<dbReference type="Gene3D" id="3.40.50.10420">
    <property type="entry name" value="NagB/RpiA/CoA transferase-like"/>
    <property type="match status" value="1"/>
</dbReference>
<keyword evidence="7" id="KW-1185">Reference proteome</keyword>
<reference evidence="6 7" key="1">
    <citation type="submission" date="2020-01" db="EMBL/GenBank/DDBJ databases">
        <title>Whole genome sequence of Heliobacterium gestii DSM 11169.</title>
        <authorList>
            <person name="Kyndt J.A."/>
            <person name="Meyer T.E."/>
        </authorList>
    </citation>
    <scope>NUCLEOTIDE SEQUENCE [LARGE SCALE GENOMIC DNA]</scope>
    <source>
        <strain evidence="6 7">DSM 11169</strain>
    </source>
</reference>
<comment type="caution">
    <text evidence="6">The sequence shown here is derived from an EMBL/GenBank/DDBJ whole genome shotgun (WGS) entry which is preliminary data.</text>
</comment>
<evidence type="ECO:0000256" key="1">
    <source>
        <dbReference type="ARBA" id="ARBA00010638"/>
    </source>
</evidence>
<organism evidence="6 7">
    <name type="scientific">Heliomicrobium gestii</name>
    <name type="common">Heliobacterium gestii</name>
    <dbReference type="NCBI Taxonomy" id="2699"/>
    <lineage>
        <taxon>Bacteria</taxon>
        <taxon>Bacillati</taxon>
        <taxon>Bacillota</taxon>
        <taxon>Clostridia</taxon>
        <taxon>Eubacteriales</taxon>
        <taxon>Heliobacteriaceae</taxon>
        <taxon>Heliomicrobium</taxon>
    </lineage>
</organism>
<feature type="binding site" evidence="4">
    <location>
        <begin position="131"/>
        <end position="139"/>
    </location>
    <ligand>
        <name>ATP</name>
        <dbReference type="ChEBI" id="CHEBI:30616"/>
    </ligand>
</feature>
<dbReference type="GO" id="GO:0046872">
    <property type="term" value="F:metal ion binding"/>
    <property type="evidence" value="ECO:0007669"/>
    <property type="project" value="UniProtKB-KW"/>
</dbReference>
<evidence type="ECO:0000313" key="6">
    <source>
        <dbReference type="EMBL" id="MZP42530.1"/>
    </source>
</evidence>
<dbReference type="RefSeq" id="WP_161261102.1">
    <property type="nucleotide sequence ID" value="NZ_JAFBDC010000003.1"/>
</dbReference>
<dbReference type="PIRSF" id="PIRSF006806">
    <property type="entry name" value="FTHF_cligase"/>
    <property type="match status" value="1"/>
</dbReference>
<dbReference type="PANTHER" id="PTHR23407:SF1">
    <property type="entry name" value="5-FORMYLTETRAHYDROFOLATE CYCLO-LIGASE"/>
    <property type="match status" value="1"/>
</dbReference>
<dbReference type="NCBIfam" id="TIGR02727">
    <property type="entry name" value="MTHFS_bact"/>
    <property type="match status" value="1"/>
</dbReference>
<evidence type="ECO:0000256" key="5">
    <source>
        <dbReference type="RuleBase" id="RU361279"/>
    </source>
</evidence>
<evidence type="ECO:0000313" key="7">
    <source>
        <dbReference type="Proteomes" id="UP000471031"/>
    </source>
</evidence>
<dbReference type="AlphaFoldDB" id="A0A845LC80"/>
<proteinExistence type="inferred from homology"/>
<dbReference type="Pfam" id="PF01812">
    <property type="entry name" value="5-FTHF_cyc-lig"/>
    <property type="match status" value="1"/>
</dbReference>
<dbReference type="PANTHER" id="PTHR23407">
    <property type="entry name" value="ATPASE INHIBITOR/5-FORMYLTETRAHYDROFOLATE CYCLO-LIGASE"/>
    <property type="match status" value="1"/>
</dbReference>
<dbReference type="InterPro" id="IPR037171">
    <property type="entry name" value="NagB/RpiA_transferase-like"/>
</dbReference>
<evidence type="ECO:0000256" key="3">
    <source>
        <dbReference type="ARBA" id="ARBA00022840"/>
    </source>
</evidence>
<dbReference type="GO" id="GO:0005524">
    <property type="term" value="F:ATP binding"/>
    <property type="evidence" value="ECO:0007669"/>
    <property type="project" value="UniProtKB-KW"/>
</dbReference>
<dbReference type="GO" id="GO:0009396">
    <property type="term" value="P:folic acid-containing compound biosynthetic process"/>
    <property type="evidence" value="ECO:0007669"/>
    <property type="project" value="TreeGrafter"/>
</dbReference>
<dbReference type="EMBL" id="WXEX01000004">
    <property type="protein sequence ID" value="MZP42530.1"/>
    <property type="molecule type" value="Genomic_DNA"/>
</dbReference>
<comment type="cofactor">
    <cofactor evidence="5">
        <name>Mg(2+)</name>
        <dbReference type="ChEBI" id="CHEBI:18420"/>
    </cofactor>
</comment>
<dbReference type="SUPFAM" id="SSF100950">
    <property type="entry name" value="NagB/RpiA/CoA transferase-like"/>
    <property type="match status" value="1"/>
</dbReference>
<feature type="binding site" evidence="4">
    <location>
        <position position="53"/>
    </location>
    <ligand>
        <name>substrate</name>
    </ligand>
</feature>
<comment type="similarity">
    <text evidence="1 5">Belongs to the 5-formyltetrahydrofolate cyclo-ligase family.</text>
</comment>
<feature type="binding site" evidence="4">
    <location>
        <position position="48"/>
    </location>
    <ligand>
        <name>substrate</name>
    </ligand>
</feature>
<dbReference type="GO" id="GO:0035999">
    <property type="term" value="P:tetrahydrofolate interconversion"/>
    <property type="evidence" value="ECO:0007669"/>
    <property type="project" value="TreeGrafter"/>
</dbReference>
<protein>
    <recommendedName>
        <fullName evidence="5">5-formyltetrahydrofolate cyclo-ligase</fullName>
        <ecNumber evidence="5">6.3.3.2</ecNumber>
    </recommendedName>
</protein>